<accession>A0ABS9YK11</accession>
<dbReference type="EMBL" id="JALDAY010000015">
    <property type="protein sequence ID" value="MCI3277524.1"/>
    <property type="molecule type" value="Genomic_DNA"/>
</dbReference>
<dbReference type="Proteomes" id="UP001165269">
    <property type="component" value="Unassembled WGS sequence"/>
</dbReference>
<sequence>MAYDLGDVVPLGVTVTDAGGTLVNAGSMALTITLPDDSTVTVTPVTPVSTGTYTYDYATTQAGRHLVRWLATGAYANAYTDVFDVREQTLVAIVSLADAKKQLNIDLADTSQDDELRGFITGASLAVERELGTIVARRSFTERRAADGDGQILLSNVPVLALVSAQSPDGATTWNVADLDVDSATGLVAAKTGAPLSGDVQFVYKAGLRIVPDDYQLATNIIIQHLWDTQRGKMGAVPGGGEEPTYMSGRGFALPRRALELLDTPLPGIA</sequence>
<organism evidence="1 2">
    <name type="scientific">Streptomyces cylindrosporus</name>
    <dbReference type="NCBI Taxonomy" id="2927583"/>
    <lineage>
        <taxon>Bacteria</taxon>
        <taxon>Bacillati</taxon>
        <taxon>Actinomycetota</taxon>
        <taxon>Actinomycetes</taxon>
        <taxon>Kitasatosporales</taxon>
        <taxon>Streptomycetaceae</taxon>
        <taxon>Streptomyces</taxon>
    </lineage>
</organism>
<dbReference type="Gene3D" id="2.60.40.10">
    <property type="entry name" value="Immunoglobulins"/>
    <property type="match status" value="1"/>
</dbReference>
<protein>
    <submittedName>
        <fullName evidence="1">Uncharacterized protein</fullName>
    </submittedName>
</protein>
<name>A0ABS9YK11_9ACTN</name>
<proteinExistence type="predicted"/>
<evidence type="ECO:0000313" key="2">
    <source>
        <dbReference type="Proteomes" id="UP001165269"/>
    </source>
</evidence>
<dbReference type="InterPro" id="IPR013783">
    <property type="entry name" value="Ig-like_fold"/>
</dbReference>
<dbReference type="RefSeq" id="WP_242775330.1">
    <property type="nucleotide sequence ID" value="NZ_JALDAY010000015.1"/>
</dbReference>
<comment type="caution">
    <text evidence="1">The sequence shown here is derived from an EMBL/GenBank/DDBJ whole genome shotgun (WGS) entry which is preliminary data.</text>
</comment>
<keyword evidence="2" id="KW-1185">Reference proteome</keyword>
<evidence type="ECO:0000313" key="1">
    <source>
        <dbReference type="EMBL" id="MCI3277524.1"/>
    </source>
</evidence>
<reference evidence="1" key="1">
    <citation type="submission" date="2022-03" db="EMBL/GenBank/DDBJ databases">
        <title>Streptomyces 7R015 and 7R016 isolated from Barleria lupulina in Thailand.</title>
        <authorList>
            <person name="Kanchanasin P."/>
            <person name="Phongsopitanun W."/>
            <person name="Tanasupawat S."/>
        </authorList>
    </citation>
    <scope>NUCLEOTIDE SEQUENCE</scope>
    <source>
        <strain evidence="1">7R015</strain>
    </source>
</reference>
<gene>
    <name evidence="1" type="ORF">MQP27_41295</name>
</gene>
<dbReference type="Gene3D" id="1.10.3230.30">
    <property type="entry name" value="Phage gp6-like head-tail connector protein"/>
    <property type="match status" value="1"/>
</dbReference>